<keyword evidence="4" id="KW-1185">Reference proteome</keyword>
<feature type="chain" id="PRO_5007573556" evidence="2">
    <location>
        <begin position="24"/>
        <end position="931"/>
    </location>
</feature>
<comment type="caution">
    <text evidence="3">The sequence shown here is derived from an EMBL/GenBank/DDBJ whole genome shotgun (WGS) entry which is preliminary data.</text>
</comment>
<evidence type="ECO:0000256" key="2">
    <source>
        <dbReference type="SAM" id="SignalP"/>
    </source>
</evidence>
<organism evidence="3 4">
    <name type="scientific">Bdellovibrio bacteriovorus</name>
    <dbReference type="NCBI Taxonomy" id="959"/>
    <lineage>
        <taxon>Bacteria</taxon>
        <taxon>Pseudomonadati</taxon>
        <taxon>Bdellovibrionota</taxon>
        <taxon>Bdellovibrionia</taxon>
        <taxon>Bdellovibrionales</taxon>
        <taxon>Pseudobdellovibrionaceae</taxon>
        <taxon>Bdellovibrio</taxon>
    </lineage>
</organism>
<feature type="transmembrane region" description="Helical" evidence="1">
    <location>
        <begin position="116"/>
        <end position="133"/>
    </location>
</feature>
<sequence length="931" mass="104738">MKWFKKLLTLVALINLVVGPVAAQVRDQKQEVKPEDMRQVLESMGYKLKPDEAGKNVLIVDKEGKVVMEVPYADKSNLRKYSPKSMQRMMLEEMTRVKMASKGAWSHSVRSLPTESAIFFMAMGAVVAGQLVTNYSQNPVGMKQHMDHSMSPLGVFGFFTFMYSQGVTSNVLAMYIQNKNFQVLIPYLGMTVGAFLQTYLSSFVSDPNVKMCANSWIGAKKSASDEEAMEACEKAYEYFTTTKKIWEFAPGIVSMLVSSALAAVGQKVVEKTVLRITGVDIALWFAPGTMQLKGMRLLLVKGLQITAFVAIDALIMRKITYIWKNIFDGADFYDQNDRLNNLLNEMKASNWQKDEKALIHEVKDFREKMTNWRMTNMSAVYEAHQNWSESLQQLTSMYNTSYSVYQDVTEQIRTARFQNVETPMMSPILLAGVKAKDLADDRQHLYLTRPEFVVGPQLETAKDVALKIDSYLQQGDDKVFLYPAEKKSLKKAADLLRSEDQQKVLAGIRELNSMKESIYANNSSEDAIKVVQELWSILGDPVMPKGLGQGYFATYEKSPSTADKLKGTNYYRVTGAFQTPNITDYLVMQMICGPDAENGGRLVRNSLGYPSVFAPPQIAAANVDLFNCNAIGANLPSDQIYSREIQYQGKTYQGSIPYLLAAARPSVIGTADASNFEDWWKKKTEKQVMDAFKVYSEKYQTIVAQMVKGIFEPGKSVFNGAKGSITWSGIVGLWDKKQAKRNMEGGPIMNGGLNSSYQEMNIYLAMLEDLMKPSKEFNLDFSETLNKGPSIEVLKNVDAEFRKLETLLRRIKIVTVNKQEAVSSDLENYELEEQVQKIQTALNEVSKTLGVGEEDSAESAKMPKARRDLAVQVIEQLEALASEIMMYGSMANAVTWEKIRDMKRINSENNKFQNEIQKKVDQLRGVLGARH</sequence>
<name>A0A150WR18_BDEBC</name>
<dbReference type="AlphaFoldDB" id="A0A150WR18"/>
<feature type="transmembrane region" description="Helical" evidence="1">
    <location>
        <begin position="181"/>
        <end position="200"/>
    </location>
</feature>
<feature type="signal peptide" evidence="2">
    <location>
        <begin position="1"/>
        <end position="23"/>
    </location>
</feature>
<keyword evidence="1" id="KW-0812">Transmembrane</keyword>
<evidence type="ECO:0000313" key="4">
    <source>
        <dbReference type="Proteomes" id="UP000075320"/>
    </source>
</evidence>
<keyword evidence="1" id="KW-1133">Transmembrane helix</keyword>
<accession>A0A150WR18</accession>
<keyword evidence="2" id="KW-0732">Signal</keyword>
<dbReference type="OrthoDB" id="5287117at2"/>
<evidence type="ECO:0000256" key="1">
    <source>
        <dbReference type="SAM" id="Phobius"/>
    </source>
</evidence>
<evidence type="ECO:0000313" key="3">
    <source>
        <dbReference type="EMBL" id="KYG66860.1"/>
    </source>
</evidence>
<dbReference type="RefSeq" id="WP_061834438.1">
    <property type="nucleotide sequence ID" value="NZ_LUKE01000001.1"/>
</dbReference>
<protein>
    <submittedName>
        <fullName evidence="3">Uncharacterized protein</fullName>
    </submittedName>
</protein>
<dbReference type="EMBL" id="LUKE01000001">
    <property type="protein sequence ID" value="KYG66860.1"/>
    <property type="molecule type" value="Genomic_DNA"/>
</dbReference>
<keyword evidence="1" id="KW-0472">Membrane</keyword>
<reference evidence="3 4" key="1">
    <citation type="submission" date="2016-03" db="EMBL/GenBank/DDBJ databases">
        <authorList>
            <person name="Ploux O."/>
        </authorList>
    </citation>
    <scope>NUCLEOTIDE SEQUENCE [LARGE SCALE GENOMIC DNA]</scope>
    <source>
        <strain evidence="3 4">R0</strain>
    </source>
</reference>
<dbReference type="Proteomes" id="UP000075320">
    <property type="component" value="Unassembled WGS sequence"/>
</dbReference>
<gene>
    <name evidence="3" type="ORF">AZI86_07445</name>
</gene>
<proteinExistence type="predicted"/>
<feature type="transmembrane region" description="Helical" evidence="1">
    <location>
        <begin position="153"/>
        <end position="175"/>
    </location>
</feature>
<feature type="transmembrane region" description="Helical" evidence="1">
    <location>
        <begin position="298"/>
        <end position="316"/>
    </location>
</feature>